<feature type="region of interest" description="Disordered" evidence="2">
    <location>
        <begin position="266"/>
        <end position="287"/>
    </location>
</feature>
<reference evidence="5 6" key="1">
    <citation type="submission" date="2023-01" db="EMBL/GenBank/DDBJ databases">
        <title>Analysis of 21 Apiospora genomes using comparative genomics revels a genus with tremendous synthesis potential of carbohydrate active enzymes and secondary metabolites.</title>
        <authorList>
            <person name="Sorensen T."/>
        </authorList>
    </citation>
    <scope>NUCLEOTIDE SEQUENCE [LARGE SCALE GENOMIC DNA]</scope>
    <source>
        <strain evidence="5 6">CBS 83171</strain>
    </source>
</reference>
<name>A0ABR1TQD4_9PEZI</name>
<keyword evidence="1" id="KW-0378">Hydrolase</keyword>
<evidence type="ECO:0008006" key="7">
    <source>
        <dbReference type="Google" id="ProtNLM"/>
    </source>
</evidence>
<dbReference type="EMBL" id="JAQQWM010000009">
    <property type="protein sequence ID" value="KAK8048066.1"/>
    <property type="molecule type" value="Genomic_DNA"/>
</dbReference>
<feature type="domain" description="DNA2/NAM7 helicase-like C-terminal" evidence="4">
    <location>
        <begin position="147"/>
        <end position="336"/>
    </location>
</feature>
<dbReference type="InterPro" id="IPR045055">
    <property type="entry name" value="DNA2/NAM7-like"/>
</dbReference>
<gene>
    <name evidence="5" type="ORF">PG996_016130</name>
</gene>
<keyword evidence="1" id="KW-0347">Helicase</keyword>
<dbReference type="PANTHER" id="PTHR10887:SF495">
    <property type="entry name" value="HELICASE SENATAXIN ISOFORM X1-RELATED"/>
    <property type="match status" value="1"/>
</dbReference>
<dbReference type="Pfam" id="PF13087">
    <property type="entry name" value="AAA_12"/>
    <property type="match status" value="1"/>
</dbReference>
<keyword evidence="1" id="KW-0067">ATP-binding</keyword>
<dbReference type="Pfam" id="PF13086">
    <property type="entry name" value="AAA_11"/>
    <property type="match status" value="2"/>
</dbReference>
<evidence type="ECO:0000256" key="1">
    <source>
        <dbReference type="ARBA" id="ARBA00022806"/>
    </source>
</evidence>
<dbReference type="InterPro" id="IPR041679">
    <property type="entry name" value="DNA2/NAM7-like_C"/>
</dbReference>
<dbReference type="SUPFAM" id="SSF52540">
    <property type="entry name" value="P-loop containing nucleoside triphosphate hydrolases"/>
    <property type="match status" value="1"/>
</dbReference>
<keyword evidence="6" id="KW-1185">Reference proteome</keyword>
<dbReference type="CDD" id="cd18808">
    <property type="entry name" value="SF1_C_Upf1"/>
    <property type="match status" value="1"/>
</dbReference>
<feature type="domain" description="DNA2/NAM7 helicase helicase" evidence="3">
    <location>
        <begin position="103"/>
        <end position="138"/>
    </location>
</feature>
<organism evidence="5 6">
    <name type="scientific">Apiospora saccharicola</name>
    <dbReference type="NCBI Taxonomy" id="335842"/>
    <lineage>
        <taxon>Eukaryota</taxon>
        <taxon>Fungi</taxon>
        <taxon>Dikarya</taxon>
        <taxon>Ascomycota</taxon>
        <taxon>Pezizomycotina</taxon>
        <taxon>Sordariomycetes</taxon>
        <taxon>Xylariomycetidae</taxon>
        <taxon>Amphisphaeriales</taxon>
        <taxon>Apiosporaceae</taxon>
        <taxon>Apiospora</taxon>
    </lineage>
</organism>
<feature type="compositionally biased region" description="Low complexity" evidence="2">
    <location>
        <begin position="267"/>
        <end position="278"/>
    </location>
</feature>
<sequence length="370" mass="39834">MLSALRSFARLDEEVVDEGGVVWDGNTPGGELLNAGQSEAVRAALTHPLVSIWGPPGTGKTQTIVEILLGLQQKFPAERILVTAPTHNAVDNVMRRFAKSPRIDEASQQTEPASLVPLTKGCRRAVLVGDHVQLRPTVQPVTAALTYDVSLFERLYTSGGGRGGVRTCMLNTQYRMHPVISEFSSREFYGGELRTGISSQDWPLAASAFPWPPKTSPQGGGGGKEEDVSRTIFIECAGREDLGQKSKRNQGQAELCRRVCQLLLDAPPSSSTTTTGPTTDKKPKTKQSIAVLTPYTTQMTLLKSSTAALAGLEGGGSAIEVSSIDGFQGREADIVVSEENAAGMLWKRLLESLTRVEVDEAAEMKRERLG</sequence>
<evidence type="ECO:0000259" key="3">
    <source>
        <dbReference type="Pfam" id="PF13086"/>
    </source>
</evidence>
<evidence type="ECO:0000259" key="4">
    <source>
        <dbReference type="Pfam" id="PF13087"/>
    </source>
</evidence>
<dbReference type="PANTHER" id="PTHR10887">
    <property type="entry name" value="DNA2/NAM7 HELICASE FAMILY"/>
    <property type="match status" value="1"/>
</dbReference>
<feature type="domain" description="DNA2/NAM7 helicase helicase" evidence="3">
    <location>
        <begin position="33"/>
        <end position="99"/>
    </location>
</feature>
<dbReference type="CDD" id="cd17934">
    <property type="entry name" value="DEXXQc_Upf1-like"/>
    <property type="match status" value="1"/>
</dbReference>
<evidence type="ECO:0000313" key="5">
    <source>
        <dbReference type="EMBL" id="KAK8048066.1"/>
    </source>
</evidence>
<dbReference type="Proteomes" id="UP001446871">
    <property type="component" value="Unassembled WGS sequence"/>
</dbReference>
<dbReference type="InterPro" id="IPR027417">
    <property type="entry name" value="P-loop_NTPase"/>
</dbReference>
<accession>A0ABR1TQD4</accession>
<evidence type="ECO:0000313" key="6">
    <source>
        <dbReference type="Proteomes" id="UP001446871"/>
    </source>
</evidence>
<keyword evidence="1" id="KW-0547">Nucleotide-binding</keyword>
<dbReference type="InterPro" id="IPR047187">
    <property type="entry name" value="SF1_C_Upf1"/>
</dbReference>
<comment type="caution">
    <text evidence="5">The sequence shown here is derived from an EMBL/GenBank/DDBJ whole genome shotgun (WGS) entry which is preliminary data.</text>
</comment>
<dbReference type="Gene3D" id="3.40.50.300">
    <property type="entry name" value="P-loop containing nucleotide triphosphate hydrolases"/>
    <property type="match status" value="3"/>
</dbReference>
<dbReference type="InterPro" id="IPR041677">
    <property type="entry name" value="DNA2/NAM7_AAA_11"/>
</dbReference>
<proteinExistence type="predicted"/>
<protein>
    <recommendedName>
        <fullName evidence="7">DNA2/NAM7 helicase-like C-terminal domain-containing protein</fullName>
    </recommendedName>
</protein>
<feature type="region of interest" description="Disordered" evidence="2">
    <location>
        <begin position="206"/>
        <end position="226"/>
    </location>
</feature>
<evidence type="ECO:0000256" key="2">
    <source>
        <dbReference type="SAM" id="MobiDB-lite"/>
    </source>
</evidence>